<dbReference type="InterPro" id="IPR050267">
    <property type="entry name" value="Anti-sigma-factor_SerPK"/>
</dbReference>
<dbReference type="InterPro" id="IPR036890">
    <property type="entry name" value="HATPase_C_sf"/>
</dbReference>
<evidence type="ECO:0000313" key="4">
    <source>
        <dbReference type="Proteomes" id="UP001519311"/>
    </source>
</evidence>
<sequence>MGDTATIQGAWQDQQEPGEAVVAAGASTAYDMESGEISSARAFTRDFLADVQAAHGVSVSSRVSETAQLVVSELATNVVKYAPGPCLLDLEVRGNTLTIAMWDSGPVLPASGHADPQRVGQHGLEIVLAVCQSFEIRRQPVGKRIRVQLSLQEDLHDAPAGRSPWGLP</sequence>
<accession>A0ABS4VH90</accession>
<dbReference type="SUPFAM" id="SSF55874">
    <property type="entry name" value="ATPase domain of HSP90 chaperone/DNA topoisomerase II/histidine kinase"/>
    <property type="match status" value="1"/>
</dbReference>
<dbReference type="Gene3D" id="3.30.565.10">
    <property type="entry name" value="Histidine kinase-like ATPase, C-terminal domain"/>
    <property type="match status" value="1"/>
</dbReference>
<evidence type="ECO:0000256" key="1">
    <source>
        <dbReference type="ARBA" id="ARBA00022527"/>
    </source>
</evidence>
<name>A0ABS4VH90_9ACTN</name>
<dbReference type="Pfam" id="PF13581">
    <property type="entry name" value="HATPase_c_2"/>
    <property type="match status" value="1"/>
</dbReference>
<dbReference type="EMBL" id="JAGINS010000001">
    <property type="protein sequence ID" value="MBP2363288.1"/>
    <property type="molecule type" value="Genomic_DNA"/>
</dbReference>
<dbReference type="Proteomes" id="UP001519311">
    <property type="component" value="Unassembled WGS sequence"/>
</dbReference>
<reference evidence="3 4" key="1">
    <citation type="submission" date="2021-03" db="EMBL/GenBank/DDBJ databases">
        <title>Sequencing the genomes of 1000 actinobacteria strains.</title>
        <authorList>
            <person name="Klenk H.-P."/>
        </authorList>
    </citation>
    <scope>NUCLEOTIDE SEQUENCE [LARGE SCALE GENOMIC DNA]</scope>
    <source>
        <strain evidence="3 4">DSM 40843</strain>
    </source>
</reference>
<gene>
    <name evidence="3" type="ORF">JOF59_005688</name>
</gene>
<keyword evidence="1" id="KW-0418">Kinase</keyword>
<dbReference type="InterPro" id="IPR003594">
    <property type="entry name" value="HATPase_dom"/>
</dbReference>
<keyword evidence="1" id="KW-0808">Transferase</keyword>
<evidence type="ECO:0000259" key="2">
    <source>
        <dbReference type="Pfam" id="PF13581"/>
    </source>
</evidence>
<dbReference type="CDD" id="cd16936">
    <property type="entry name" value="HATPase_RsbW-like"/>
    <property type="match status" value="1"/>
</dbReference>
<keyword evidence="1" id="KW-0723">Serine/threonine-protein kinase</keyword>
<dbReference type="RefSeq" id="WP_209471195.1">
    <property type="nucleotide sequence ID" value="NZ_BMWJ01000013.1"/>
</dbReference>
<feature type="domain" description="Histidine kinase/HSP90-like ATPase" evidence="2">
    <location>
        <begin position="44"/>
        <end position="148"/>
    </location>
</feature>
<protein>
    <submittedName>
        <fullName evidence="3">Anti-sigma regulatory factor (Ser/Thr protein kinase)</fullName>
    </submittedName>
</protein>
<proteinExistence type="predicted"/>
<dbReference type="PANTHER" id="PTHR35526">
    <property type="entry name" value="ANTI-SIGMA-F FACTOR RSBW-RELATED"/>
    <property type="match status" value="1"/>
</dbReference>
<evidence type="ECO:0000313" key="3">
    <source>
        <dbReference type="EMBL" id="MBP2363288.1"/>
    </source>
</evidence>
<dbReference type="PANTHER" id="PTHR35526:SF3">
    <property type="entry name" value="ANTI-SIGMA-F FACTOR RSBW"/>
    <property type="match status" value="1"/>
</dbReference>
<comment type="caution">
    <text evidence="3">The sequence shown here is derived from an EMBL/GenBank/DDBJ whole genome shotgun (WGS) entry which is preliminary data.</text>
</comment>
<organism evidence="3 4">
    <name type="scientific">Streptomyces clavifer</name>
    <dbReference type="NCBI Taxonomy" id="68188"/>
    <lineage>
        <taxon>Bacteria</taxon>
        <taxon>Bacillati</taxon>
        <taxon>Actinomycetota</taxon>
        <taxon>Actinomycetes</taxon>
        <taxon>Kitasatosporales</taxon>
        <taxon>Streptomycetaceae</taxon>
        <taxon>Streptomyces</taxon>
    </lineage>
</organism>
<keyword evidence="4" id="KW-1185">Reference proteome</keyword>